<evidence type="ECO:0000256" key="3">
    <source>
        <dbReference type="ARBA" id="ARBA00022729"/>
    </source>
</evidence>
<dbReference type="PANTHER" id="PTHR24269:SF16">
    <property type="entry name" value="PROTEIN SLG1"/>
    <property type="match status" value="1"/>
</dbReference>
<keyword evidence="5" id="KW-0472">Membrane</keyword>
<proteinExistence type="predicted"/>
<evidence type="ECO:0000256" key="4">
    <source>
        <dbReference type="ARBA" id="ARBA00022989"/>
    </source>
</evidence>
<reference evidence="9 10" key="1">
    <citation type="journal article" date="2018" name="Evol. Lett.">
        <title>Horizontal gene cluster transfer increased hallucinogenic mushroom diversity.</title>
        <authorList>
            <person name="Reynolds H.T."/>
            <person name="Vijayakumar V."/>
            <person name="Gluck-Thaler E."/>
            <person name="Korotkin H.B."/>
            <person name="Matheny P.B."/>
            <person name="Slot J.C."/>
        </authorList>
    </citation>
    <scope>NUCLEOTIDE SEQUENCE [LARGE SCALE GENOMIC DNA]</scope>
    <source>
        <strain evidence="9 10">2629</strain>
    </source>
</reference>
<evidence type="ECO:0000313" key="10">
    <source>
        <dbReference type="Proteomes" id="UP000284842"/>
    </source>
</evidence>
<feature type="signal peptide" evidence="7">
    <location>
        <begin position="1"/>
        <end position="16"/>
    </location>
</feature>
<evidence type="ECO:0000259" key="8">
    <source>
        <dbReference type="PROSITE" id="PS51212"/>
    </source>
</evidence>
<evidence type="ECO:0000256" key="1">
    <source>
        <dbReference type="ARBA" id="ARBA00004167"/>
    </source>
</evidence>
<dbReference type="PANTHER" id="PTHR24269">
    <property type="entry name" value="KREMEN PROTEIN"/>
    <property type="match status" value="1"/>
</dbReference>
<feature type="chain" id="PRO_5019349303" description="WSC domain-containing protein" evidence="7">
    <location>
        <begin position="17"/>
        <end position="310"/>
    </location>
</feature>
<dbReference type="InterPro" id="IPR002889">
    <property type="entry name" value="WSC_carb-bd"/>
</dbReference>
<dbReference type="InterPro" id="IPR051836">
    <property type="entry name" value="Kremen_rcpt"/>
</dbReference>
<keyword evidence="2" id="KW-0812">Transmembrane</keyword>
<sequence>MLQFVAVALVVASALGHPTGGELRFESRQSNPTTKPTIGTWNYKGCYKDFGTRILTYRFDVPGGNNAERCTALCGSKGYGLAGMEYGQECWCDNYMPFDDSTALMPNGDCNMACPGDSTEVCGAGNRMTLYQNSAATPPDPAQCITWRGTWWNGYLRAVRRDGTGSPTPLWTFYTNPIIDAINYNIITGPCPDGKCVYGYNTWTWQNNALIGPWDTAAIKPNVGDSQAFVGAYPNTPKPYAGYCLKPNPISPQGPFIGYPVLSVDGFADKWAFCPNSTADGRLDIVYSPIANHAHYNKDACVSVNIEVMN</sequence>
<organism evidence="9 10">
    <name type="scientific">Panaeolus cyanescens</name>
    <dbReference type="NCBI Taxonomy" id="181874"/>
    <lineage>
        <taxon>Eukaryota</taxon>
        <taxon>Fungi</taxon>
        <taxon>Dikarya</taxon>
        <taxon>Basidiomycota</taxon>
        <taxon>Agaricomycotina</taxon>
        <taxon>Agaricomycetes</taxon>
        <taxon>Agaricomycetidae</taxon>
        <taxon>Agaricales</taxon>
        <taxon>Agaricineae</taxon>
        <taxon>Galeropsidaceae</taxon>
        <taxon>Panaeolus</taxon>
    </lineage>
</organism>
<gene>
    <name evidence="9" type="ORF">CVT24_001462</name>
</gene>
<dbReference type="SMART" id="SM00321">
    <property type="entry name" value="WSC"/>
    <property type="match status" value="1"/>
</dbReference>
<dbReference type="PROSITE" id="PS51212">
    <property type="entry name" value="WSC"/>
    <property type="match status" value="1"/>
</dbReference>
<name>A0A409VTC8_9AGAR</name>
<dbReference type="OrthoDB" id="5985073at2759"/>
<dbReference type="GO" id="GO:0005886">
    <property type="term" value="C:plasma membrane"/>
    <property type="evidence" value="ECO:0007669"/>
    <property type="project" value="TreeGrafter"/>
</dbReference>
<feature type="domain" description="WSC" evidence="8">
    <location>
        <begin position="40"/>
        <end position="134"/>
    </location>
</feature>
<accession>A0A409VTC8</accession>
<comment type="caution">
    <text evidence="9">The sequence shown here is derived from an EMBL/GenBank/DDBJ whole genome shotgun (WGS) entry which is preliminary data.</text>
</comment>
<dbReference type="Proteomes" id="UP000284842">
    <property type="component" value="Unassembled WGS sequence"/>
</dbReference>
<evidence type="ECO:0000256" key="2">
    <source>
        <dbReference type="ARBA" id="ARBA00022692"/>
    </source>
</evidence>
<dbReference type="AlphaFoldDB" id="A0A409VTC8"/>
<evidence type="ECO:0000256" key="6">
    <source>
        <dbReference type="ARBA" id="ARBA00023180"/>
    </source>
</evidence>
<keyword evidence="4" id="KW-1133">Transmembrane helix</keyword>
<dbReference type="EMBL" id="NHTK01005983">
    <property type="protein sequence ID" value="PPQ69508.1"/>
    <property type="molecule type" value="Genomic_DNA"/>
</dbReference>
<dbReference type="Pfam" id="PF01822">
    <property type="entry name" value="WSC"/>
    <property type="match status" value="1"/>
</dbReference>
<protein>
    <recommendedName>
        <fullName evidence="8">WSC domain-containing protein</fullName>
    </recommendedName>
</protein>
<dbReference type="STRING" id="181874.A0A409VTC8"/>
<dbReference type="InParanoid" id="A0A409VTC8"/>
<keyword evidence="3 7" id="KW-0732">Signal</keyword>
<keyword evidence="6" id="KW-0325">Glycoprotein</keyword>
<keyword evidence="10" id="KW-1185">Reference proteome</keyword>
<comment type="subcellular location">
    <subcellularLocation>
        <location evidence="1">Membrane</location>
        <topology evidence="1">Single-pass membrane protein</topology>
    </subcellularLocation>
</comment>
<evidence type="ECO:0000313" key="9">
    <source>
        <dbReference type="EMBL" id="PPQ69508.1"/>
    </source>
</evidence>
<evidence type="ECO:0000256" key="7">
    <source>
        <dbReference type="SAM" id="SignalP"/>
    </source>
</evidence>
<evidence type="ECO:0000256" key="5">
    <source>
        <dbReference type="ARBA" id="ARBA00023136"/>
    </source>
</evidence>